<protein>
    <submittedName>
        <fullName evidence="6">Uncharacterized protein</fullName>
    </submittedName>
</protein>
<keyword evidence="7" id="KW-1185">Reference proteome</keyword>
<dbReference type="EMBL" id="KZ346813">
    <property type="protein sequence ID" value="PIO69018.1"/>
    <property type="molecule type" value="Genomic_DNA"/>
</dbReference>
<feature type="transmembrane region" description="Helical" evidence="5">
    <location>
        <begin position="52"/>
        <end position="74"/>
    </location>
</feature>
<evidence type="ECO:0000256" key="1">
    <source>
        <dbReference type="ARBA" id="ARBA00004141"/>
    </source>
</evidence>
<reference evidence="6 7" key="1">
    <citation type="submission" date="2015-09" db="EMBL/GenBank/DDBJ databases">
        <title>Draft genome of the parasitic nematode Teladorsagia circumcincta isolate WARC Sus (inbred).</title>
        <authorList>
            <person name="Mitreva M."/>
        </authorList>
    </citation>
    <scope>NUCLEOTIDE SEQUENCE [LARGE SCALE GENOMIC DNA]</scope>
    <source>
        <strain evidence="6 7">S</strain>
    </source>
</reference>
<dbReference type="AlphaFoldDB" id="A0A2G9UFJ0"/>
<feature type="transmembrane region" description="Helical" evidence="5">
    <location>
        <begin position="23"/>
        <end position="40"/>
    </location>
</feature>
<gene>
    <name evidence="6" type="ORF">TELCIR_09176</name>
</gene>
<sequence>MYICIVVIVYILAQQDLESVGKYLSIAGTAVLCLGVAVITDRRNRIPPFLQPAFIGTLLAVIGMAFALNAATVATSGSGFRSSVQ</sequence>
<evidence type="ECO:0000256" key="5">
    <source>
        <dbReference type="SAM" id="Phobius"/>
    </source>
</evidence>
<accession>A0A2G9UFJ0</accession>
<proteinExistence type="predicted"/>
<dbReference type="Gene3D" id="1.20.1080.10">
    <property type="entry name" value="Glycerol uptake facilitator protein"/>
    <property type="match status" value="1"/>
</dbReference>
<dbReference type="Proteomes" id="UP000230423">
    <property type="component" value="Unassembled WGS sequence"/>
</dbReference>
<dbReference type="SUPFAM" id="SSF81338">
    <property type="entry name" value="Aquaporin-like"/>
    <property type="match status" value="1"/>
</dbReference>
<evidence type="ECO:0000313" key="6">
    <source>
        <dbReference type="EMBL" id="PIO69018.1"/>
    </source>
</evidence>
<organism evidence="6 7">
    <name type="scientific">Teladorsagia circumcincta</name>
    <name type="common">Brown stomach worm</name>
    <name type="synonym">Ostertagia circumcincta</name>
    <dbReference type="NCBI Taxonomy" id="45464"/>
    <lineage>
        <taxon>Eukaryota</taxon>
        <taxon>Metazoa</taxon>
        <taxon>Ecdysozoa</taxon>
        <taxon>Nematoda</taxon>
        <taxon>Chromadorea</taxon>
        <taxon>Rhabditida</taxon>
        <taxon>Rhabditina</taxon>
        <taxon>Rhabditomorpha</taxon>
        <taxon>Strongyloidea</taxon>
        <taxon>Trichostrongylidae</taxon>
        <taxon>Teladorsagia</taxon>
    </lineage>
</organism>
<dbReference type="OrthoDB" id="3222at2759"/>
<evidence type="ECO:0000256" key="3">
    <source>
        <dbReference type="ARBA" id="ARBA00022989"/>
    </source>
</evidence>
<keyword evidence="4 5" id="KW-0472">Membrane</keyword>
<dbReference type="GO" id="GO:0016020">
    <property type="term" value="C:membrane"/>
    <property type="evidence" value="ECO:0007669"/>
    <property type="project" value="UniProtKB-SubCell"/>
</dbReference>
<keyword evidence="2 5" id="KW-0812">Transmembrane</keyword>
<evidence type="ECO:0000256" key="2">
    <source>
        <dbReference type="ARBA" id="ARBA00022692"/>
    </source>
</evidence>
<dbReference type="InterPro" id="IPR023271">
    <property type="entry name" value="Aquaporin-like"/>
</dbReference>
<comment type="subcellular location">
    <subcellularLocation>
        <location evidence="1">Membrane</location>
        <topology evidence="1">Multi-pass membrane protein</topology>
    </subcellularLocation>
</comment>
<evidence type="ECO:0000256" key="4">
    <source>
        <dbReference type="ARBA" id="ARBA00023136"/>
    </source>
</evidence>
<keyword evidence="3 5" id="KW-1133">Transmembrane helix</keyword>
<name>A0A2G9UFJ0_TELCI</name>
<evidence type="ECO:0000313" key="7">
    <source>
        <dbReference type="Proteomes" id="UP000230423"/>
    </source>
</evidence>